<keyword evidence="1" id="KW-0732">Signal</keyword>
<dbReference type="OrthoDB" id="9795869at2"/>
<reference evidence="3 4" key="1">
    <citation type="submission" date="2018-04" db="EMBL/GenBank/DDBJ databases">
        <title>The genome sequence of Caulobacter sp. 744.</title>
        <authorList>
            <person name="Gao J."/>
            <person name="Sun J."/>
        </authorList>
    </citation>
    <scope>NUCLEOTIDE SEQUENCE [LARGE SCALE GENOMIC DNA]</scope>
    <source>
        <strain evidence="3 4">774</strain>
    </source>
</reference>
<sequence>MRRPILQALAIAALATGSQVQAQPHLVKHWSQALGDETVTFQGKIFVNHGLVAVGRLDGAARDFKGDTLGSFSGMALRSWRRLPDGSYEGELLTLPDRGPNGVGSVAGTVDYANRLHAHRLTLEGGRLTIAPTGGFLLKDETGQPFTGKDPGANVLSRRGMRYPSPAAGEGAGRISLDSEAVAYLPDGAFYVSDEYAAGIYLFDAEGRQTGAIQAPPALLPMHEESQLDFTAERAPDTGRRNNQGLEALAVSPDGQRLLAMLQSAAVQDTTGKNAATRNVTRILVYDISQTRTPKAPIGHYLLQLPTLREAGDGGPADVTAAQSEMLALSDHQFLVLARDANGRGKGTTNGPVFKSVLLVDTEGATNLAGTPYELTARPVAKDGAPVAGLKPAAQAELVNLLNPVQLAKFGMNLSTAPSDRFSLSEKWEAMALAPVMDASAPDDVFLLVGNDNDFATASGQVNGQAFDAGLASDKGTGGGDNDSVILVYRLTLPPR</sequence>
<dbReference type="InterPro" id="IPR027372">
    <property type="entry name" value="Phytase-like_dom"/>
</dbReference>
<organism evidence="3 4">
    <name type="scientific">Caulobacter endophyticus</name>
    <dbReference type="NCBI Taxonomy" id="2172652"/>
    <lineage>
        <taxon>Bacteria</taxon>
        <taxon>Pseudomonadati</taxon>
        <taxon>Pseudomonadota</taxon>
        <taxon>Alphaproteobacteria</taxon>
        <taxon>Caulobacterales</taxon>
        <taxon>Caulobacteraceae</taxon>
        <taxon>Caulobacter</taxon>
    </lineage>
</organism>
<dbReference type="AlphaFoldDB" id="A0A2T9JJ99"/>
<accession>A0A2T9JJ99</accession>
<dbReference type="Proteomes" id="UP000245073">
    <property type="component" value="Unassembled WGS sequence"/>
</dbReference>
<feature type="signal peptide" evidence="1">
    <location>
        <begin position="1"/>
        <end position="22"/>
    </location>
</feature>
<keyword evidence="4" id="KW-1185">Reference proteome</keyword>
<dbReference type="SUPFAM" id="SSF63829">
    <property type="entry name" value="Calcium-dependent phosphotriesterase"/>
    <property type="match status" value="1"/>
</dbReference>
<proteinExistence type="predicted"/>
<dbReference type="RefSeq" id="WP_109102603.1">
    <property type="nucleotide sequence ID" value="NZ_QDKQ01000067.1"/>
</dbReference>
<dbReference type="Pfam" id="PF13449">
    <property type="entry name" value="Phytase-like"/>
    <property type="match status" value="1"/>
</dbReference>
<name>A0A2T9JJ99_9CAUL</name>
<evidence type="ECO:0000256" key="1">
    <source>
        <dbReference type="SAM" id="SignalP"/>
    </source>
</evidence>
<comment type="caution">
    <text evidence="3">The sequence shown here is derived from an EMBL/GenBank/DDBJ whole genome shotgun (WGS) entry which is preliminary data.</text>
</comment>
<dbReference type="PANTHER" id="PTHR37957:SF1">
    <property type="entry name" value="PHYTASE-LIKE DOMAIN-CONTAINING PROTEIN"/>
    <property type="match status" value="1"/>
</dbReference>
<dbReference type="EMBL" id="QDKQ01000067">
    <property type="protein sequence ID" value="PVM83767.1"/>
    <property type="molecule type" value="Genomic_DNA"/>
</dbReference>
<feature type="chain" id="PRO_5015674114" description="Phytase-like domain-containing protein" evidence="1">
    <location>
        <begin position="23"/>
        <end position="496"/>
    </location>
</feature>
<feature type="domain" description="Phytase-like" evidence="2">
    <location>
        <begin position="70"/>
        <end position="455"/>
    </location>
</feature>
<protein>
    <recommendedName>
        <fullName evidence="2">Phytase-like domain-containing protein</fullName>
    </recommendedName>
</protein>
<evidence type="ECO:0000313" key="4">
    <source>
        <dbReference type="Proteomes" id="UP000245073"/>
    </source>
</evidence>
<dbReference type="PANTHER" id="PTHR37957">
    <property type="entry name" value="BLR7070 PROTEIN"/>
    <property type="match status" value="1"/>
</dbReference>
<evidence type="ECO:0000313" key="3">
    <source>
        <dbReference type="EMBL" id="PVM83767.1"/>
    </source>
</evidence>
<evidence type="ECO:0000259" key="2">
    <source>
        <dbReference type="Pfam" id="PF13449"/>
    </source>
</evidence>
<gene>
    <name evidence="3" type="ORF">DDF67_20055</name>
</gene>